<reference evidence="4" key="1">
    <citation type="submission" date="2021-01" db="EMBL/GenBank/DDBJ databases">
        <title>Whole genome shotgun sequence of Virgisporangium aliadipatigenens NBRC 105644.</title>
        <authorList>
            <person name="Komaki H."/>
            <person name="Tamura T."/>
        </authorList>
    </citation>
    <scope>NUCLEOTIDE SEQUENCE</scope>
    <source>
        <strain evidence="4">NBRC 105644</strain>
    </source>
</reference>
<comment type="similarity">
    <text evidence="1">Belongs to the peptidase S16 family.</text>
</comment>
<dbReference type="SUPFAM" id="SSF50156">
    <property type="entry name" value="PDZ domain-like"/>
    <property type="match status" value="1"/>
</dbReference>
<dbReference type="PROSITE" id="PS50106">
    <property type="entry name" value="PDZ"/>
    <property type="match status" value="1"/>
</dbReference>
<dbReference type="AlphaFoldDB" id="A0A8J3YUP4"/>
<feature type="domain" description="Lon proteolytic" evidence="3">
    <location>
        <begin position="232"/>
        <end position="329"/>
    </location>
</feature>
<evidence type="ECO:0000256" key="1">
    <source>
        <dbReference type="PROSITE-ProRule" id="PRU01122"/>
    </source>
</evidence>
<accession>A0A8J3YUP4</accession>
<dbReference type="InterPro" id="IPR036034">
    <property type="entry name" value="PDZ_sf"/>
</dbReference>
<dbReference type="Pfam" id="PF05362">
    <property type="entry name" value="Lon_C"/>
    <property type="match status" value="1"/>
</dbReference>
<feature type="active site" evidence="1">
    <location>
        <position position="281"/>
    </location>
</feature>
<keyword evidence="1" id="KW-0720">Serine protease</keyword>
<evidence type="ECO:0000259" key="3">
    <source>
        <dbReference type="PROSITE" id="PS51786"/>
    </source>
</evidence>
<protein>
    <recommendedName>
        <fullName evidence="1">endopeptidase La</fullName>
        <ecNumber evidence="1">3.4.21.53</ecNumber>
    </recommendedName>
</protein>
<evidence type="ECO:0000259" key="2">
    <source>
        <dbReference type="PROSITE" id="PS50106"/>
    </source>
</evidence>
<dbReference type="EC" id="3.4.21.53" evidence="1"/>
<dbReference type="RefSeq" id="WP_203903581.1">
    <property type="nucleotide sequence ID" value="NZ_BOPF01000033.1"/>
</dbReference>
<proteinExistence type="inferred from homology"/>
<dbReference type="InterPro" id="IPR008269">
    <property type="entry name" value="Lon_proteolytic"/>
</dbReference>
<dbReference type="InterPro" id="IPR020568">
    <property type="entry name" value="Ribosomal_Su5_D2-typ_SF"/>
</dbReference>
<dbReference type="GO" id="GO:0004176">
    <property type="term" value="F:ATP-dependent peptidase activity"/>
    <property type="evidence" value="ECO:0007669"/>
    <property type="project" value="UniProtKB-UniRule"/>
</dbReference>
<keyword evidence="1" id="KW-0378">Hydrolase</keyword>
<comment type="catalytic activity">
    <reaction evidence="1">
        <text>Hydrolysis of proteins in presence of ATP.</text>
        <dbReference type="EC" id="3.4.21.53"/>
    </reaction>
</comment>
<organism evidence="4 5">
    <name type="scientific">Virgisporangium aliadipatigenens</name>
    <dbReference type="NCBI Taxonomy" id="741659"/>
    <lineage>
        <taxon>Bacteria</taxon>
        <taxon>Bacillati</taxon>
        <taxon>Actinomycetota</taxon>
        <taxon>Actinomycetes</taxon>
        <taxon>Micromonosporales</taxon>
        <taxon>Micromonosporaceae</taxon>
        <taxon>Virgisporangium</taxon>
    </lineage>
</organism>
<dbReference type="EMBL" id="BOPF01000033">
    <property type="protein sequence ID" value="GIJ50136.1"/>
    <property type="molecule type" value="Genomic_DNA"/>
</dbReference>
<dbReference type="Proteomes" id="UP000619260">
    <property type="component" value="Unassembled WGS sequence"/>
</dbReference>
<gene>
    <name evidence="4" type="ORF">Val02_70220</name>
</gene>
<dbReference type="SUPFAM" id="SSF54211">
    <property type="entry name" value="Ribosomal protein S5 domain 2-like"/>
    <property type="match status" value="1"/>
</dbReference>
<feature type="active site" evidence="1">
    <location>
        <position position="236"/>
    </location>
</feature>
<dbReference type="Gene3D" id="2.30.42.10">
    <property type="match status" value="1"/>
</dbReference>
<dbReference type="SMART" id="SM00228">
    <property type="entry name" value="PDZ"/>
    <property type="match status" value="1"/>
</dbReference>
<comment type="caution">
    <text evidence="4">The sequence shown here is derived from an EMBL/GenBank/DDBJ whole genome shotgun (WGS) entry which is preliminary data.</text>
</comment>
<dbReference type="PROSITE" id="PS51786">
    <property type="entry name" value="LON_PROTEOLYTIC"/>
    <property type="match status" value="1"/>
</dbReference>
<dbReference type="InterPro" id="IPR014721">
    <property type="entry name" value="Ribsml_uS5_D2-typ_fold_subgr"/>
</dbReference>
<dbReference type="Pfam" id="PF13180">
    <property type="entry name" value="PDZ_2"/>
    <property type="match status" value="1"/>
</dbReference>
<evidence type="ECO:0000313" key="4">
    <source>
        <dbReference type="EMBL" id="GIJ50136.1"/>
    </source>
</evidence>
<evidence type="ECO:0000313" key="5">
    <source>
        <dbReference type="Proteomes" id="UP000619260"/>
    </source>
</evidence>
<dbReference type="InterPro" id="IPR001478">
    <property type="entry name" value="PDZ"/>
</dbReference>
<dbReference type="GO" id="GO:0006508">
    <property type="term" value="P:proteolysis"/>
    <property type="evidence" value="ECO:0007669"/>
    <property type="project" value="UniProtKB-KW"/>
</dbReference>
<dbReference type="Gene3D" id="3.30.230.10">
    <property type="match status" value="1"/>
</dbReference>
<name>A0A8J3YUP4_9ACTN</name>
<feature type="domain" description="PDZ" evidence="2">
    <location>
        <begin position="114"/>
        <end position="167"/>
    </location>
</feature>
<sequence>MDRRGATLVVGALLLLALVWQALVAPVPYVELGPGPTVDTLGTVEGHPVIGLTGVPATTSAGQLRLTTVNVRDSTTLFDAVKGWLSGDTAVVPRELIYPPDKSEQQVDQENAQQFKASQTSAETVALRKLGFPVQVSITEVSQGSPAEGKLKVGDVIVAIDGAPVTSTQKLRDLIRAKDAGTPREVKYTRDGVEASATITPAKGDDGVPRLGVVPDQKQNAPFDVSFDLDRIGGPSAGMMFTLGVIDKVDPQDLTGGVRIAGTGTVDDEGNVGPIGGIPQKLRGAKRDKATVFLVPAANCAEAKANAVDGLPLIRVATVDDALAALQELREKRMPARC</sequence>
<keyword evidence="1" id="KW-0645">Protease</keyword>
<keyword evidence="5" id="KW-1185">Reference proteome</keyword>
<dbReference type="GO" id="GO:0004252">
    <property type="term" value="F:serine-type endopeptidase activity"/>
    <property type="evidence" value="ECO:0007669"/>
    <property type="project" value="UniProtKB-UniRule"/>
</dbReference>